<dbReference type="AlphaFoldDB" id="A0A1G9CFE2"/>
<dbReference type="InterPro" id="IPR046335">
    <property type="entry name" value="LacI/GalR-like_sensor"/>
</dbReference>
<gene>
    <name evidence="5" type="ORF">SAMN05421874_10886</name>
</gene>
<reference evidence="5 6" key="1">
    <citation type="submission" date="2016-10" db="EMBL/GenBank/DDBJ databases">
        <authorList>
            <person name="de Groot N.N."/>
        </authorList>
    </citation>
    <scope>NUCLEOTIDE SEQUENCE [LARGE SCALE GENOMIC DNA]</scope>
    <source>
        <strain evidence="5 6">CGMCC 4.5681</strain>
    </source>
</reference>
<dbReference type="InterPro" id="IPR000843">
    <property type="entry name" value="HTH_LacI"/>
</dbReference>
<accession>A0A1G9CFE2</accession>
<evidence type="ECO:0000256" key="1">
    <source>
        <dbReference type="ARBA" id="ARBA00023015"/>
    </source>
</evidence>
<dbReference type="OrthoDB" id="37081at2"/>
<evidence type="ECO:0000256" key="3">
    <source>
        <dbReference type="ARBA" id="ARBA00023163"/>
    </source>
</evidence>
<dbReference type="GO" id="GO:0003700">
    <property type="term" value="F:DNA-binding transcription factor activity"/>
    <property type="evidence" value="ECO:0007669"/>
    <property type="project" value="TreeGrafter"/>
</dbReference>
<keyword evidence="2" id="KW-0238">DNA-binding</keyword>
<dbReference type="Pfam" id="PF13377">
    <property type="entry name" value="Peripla_BP_3"/>
    <property type="match status" value="1"/>
</dbReference>
<dbReference type="CDD" id="cd06293">
    <property type="entry name" value="PBP1_LacI-like"/>
    <property type="match status" value="1"/>
</dbReference>
<keyword evidence="6" id="KW-1185">Reference proteome</keyword>
<dbReference type="GO" id="GO:0000976">
    <property type="term" value="F:transcription cis-regulatory region binding"/>
    <property type="evidence" value="ECO:0007669"/>
    <property type="project" value="TreeGrafter"/>
</dbReference>
<dbReference type="CDD" id="cd01392">
    <property type="entry name" value="HTH_LacI"/>
    <property type="match status" value="1"/>
</dbReference>
<keyword evidence="1" id="KW-0805">Transcription regulation</keyword>
<dbReference type="STRING" id="683260.SAMN05421874_10886"/>
<dbReference type="PROSITE" id="PS50932">
    <property type="entry name" value="HTH_LACI_2"/>
    <property type="match status" value="1"/>
</dbReference>
<keyword evidence="3" id="KW-0804">Transcription</keyword>
<proteinExistence type="predicted"/>
<dbReference type="RefSeq" id="WP_090765062.1">
    <property type="nucleotide sequence ID" value="NZ_FNFB01000008.1"/>
</dbReference>
<dbReference type="PANTHER" id="PTHR30146">
    <property type="entry name" value="LACI-RELATED TRANSCRIPTIONAL REPRESSOR"/>
    <property type="match status" value="1"/>
</dbReference>
<evidence type="ECO:0000313" key="6">
    <source>
        <dbReference type="Proteomes" id="UP000198683"/>
    </source>
</evidence>
<dbReference type="EMBL" id="FNFB01000008">
    <property type="protein sequence ID" value="SDK50413.1"/>
    <property type="molecule type" value="Genomic_DNA"/>
</dbReference>
<dbReference type="SMART" id="SM00354">
    <property type="entry name" value="HTH_LACI"/>
    <property type="match status" value="1"/>
</dbReference>
<dbReference type="Gene3D" id="1.10.260.40">
    <property type="entry name" value="lambda repressor-like DNA-binding domains"/>
    <property type="match status" value="1"/>
</dbReference>
<dbReference type="Proteomes" id="UP000198683">
    <property type="component" value="Unassembled WGS sequence"/>
</dbReference>
<dbReference type="InterPro" id="IPR010982">
    <property type="entry name" value="Lambda_DNA-bd_dom_sf"/>
</dbReference>
<dbReference type="PROSITE" id="PS00356">
    <property type="entry name" value="HTH_LACI_1"/>
    <property type="match status" value="1"/>
</dbReference>
<dbReference type="PANTHER" id="PTHR30146:SF109">
    <property type="entry name" value="HTH-TYPE TRANSCRIPTIONAL REGULATOR GALS"/>
    <property type="match status" value="1"/>
</dbReference>
<feature type="domain" description="HTH lacI-type" evidence="4">
    <location>
        <begin position="4"/>
        <end position="58"/>
    </location>
</feature>
<dbReference type="SUPFAM" id="SSF53822">
    <property type="entry name" value="Periplasmic binding protein-like I"/>
    <property type="match status" value="1"/>
</dbReference>
<name>A0A1G9CFE2_9ACTN</name>
<evidence type="ECO:0000313" key="5">
    <source>
        <dbReference type="EMBL" id="SDK50413.1"/>
    </source>
</evidence>
<dbReference type="SUPFAM" id="SSF47413">
    <property type="entry name" value="lambda repressor-like DNA-binding domains"/>
    <property type="match status" value="1"/>
</dbReference>
<evidence type="ECO:0000256" key="2">
    <source>
        <dbReference type="ARBA" id="ARBA00023125"/>
    </source>
</evidence>
<dbReference type="Gene3D" id="3.40.50.2300">
    <property type="match status" value="2"/>
</dbReference>
<protein>
    <submittedName>
        <fullName evidence="5">LacI family transcriptional regulator</fullName>
    </submittedName>
</protein>
<sequence>MATSSIKEVAQLARVSVGTVSNVLNRPEIVSPATRERVFDAIRELGFVRNEVARSLRAGRSRTVGLVVLDVSNPFFVDVAHGAEAVADEHDTMVVLCNSAGDPGRERRHLDQLEQQRVLGILITPVRTDDPWLTKIAARGTPVVLVDSPATGLRCSVAVDDRLGGRLAAAHLLERGHRRILFAGGPPSVRQVADRHAGVAEVVAAAGGGAELVACAAPELTVAGGRAIGERLAAMPAAERPTAACCANDMMALGLLQAMAAHGLRVPDDLAIVGYDDIDFAAAAAVPLSSVRQPRELLGRTAVDLLLDEVADPGRHRHRQVIFQPDLVVRESSAPRRTS</sequence>
<dbReference type="InterPro" id="IPR028082">
    <property type="entry name" value="Peripla_BP_I"/>
</dbReference>
<dbReference type="Pfam" id="PF00356">
    <property type="entry name" value="LacI"/>
    <property type="match status" value="1"/>
</dbReference>
<organism evidence="5 6">
    <name type="scientific">Nonomuraea maritima</name>
    <dbReference type="NCBI Taxonomy" id="683260"/>
    <lineage>
        <taxon>Bacteria</taxon>
        <taxon>Bacillati</taxon>
        <taxon>Actinomycetota</taxon>
        <taxon>Actinomycetes</taxon>
        <taxon>Streptosporangiales</taxon>
        <taxon>Streptosporangiaceae</taxon>
        <taxon>Nonomuraea</taxon>
    </lineage>
</organism>
<evidence type="ECO:0000259" key="4">
    <source>
        <dbReference type="PROSITE" id="PS50932"/>
    </source>
</evidence>